<evidence type="ECO:0008006" key="3">
    <source>
        <dbReference type="Google" id="ProtNLM"/>
    </source>
</evidence>
<reference evidence="2" key="1">
    <citation type="journal article" date="2019" name="Int. J. Syst. Evol. Microbiol.">
        <title>The Global Catalogue of Microorganisms (GCM) 10K type strain sequencing project: providing services to taxonomists for standard genome sequencing and annotation.</title>
        <authorList>
            <consortium name="The Broad Institute Genomics Platform"/>
            <consortium name="The Broad Institute Genome Sequencing Center for Infectious Disease"/>
            <person name="Wu L."/>
            <person name="Ma J."/>
        </authorList>
    </citation>
    <scope>NUCLEOTIDE SEQUENCE [LARGE SCALE GENOMIC DNA]</scope>
    <source>
        <strain evidence="2">CECT 7184</strain>
    </source>
</reference>
<comment type="caution">
    <text evidence="1">The sequence shown here is derived from an EMBL/GenBank/DDBJ whole genome shotgun (WGS) entry which is preliminary data.</text>
</comment>
<name>A0ABT8CSY1_9FLAO</name>
<keyword evidence="2" id="KW-1185">Reference proteome</keyword>
<dbReference type="Proteomes" id="UP001242368">
    <property type="component" value="Unassembled WGS sequence"/>
</dbReference>
<dbReference type="EMBL" id="JAUFQU010000001">
    <property type="protein sequence ID" value="MDN3707608.1"/>
    <property type="molecule type" value="Genomic_DNA"/>
</dbReference>
<evidence type="ECO:0000313" key="2">
    <source>
        <dbReference type="Proteomes" id="UP001242368"/>
    </source>
</evidence>
<sequence>MKIAYYLNEGRKKNLYCRINDGAERVTFSLEHTIDPKEWNAKKEEVKHEDVYYFTLLNFKKYLTNRYHELKSEGKENILTILKNEAATYLDDSGIEGIARKMFDFENEKNGLPKYNDFLLAFEKYSNLKKGNYTAEAVGGLMHFHTDKEVYEIDTYEGKTAFLKSIIEQRSYEEIYTMTNESIWSEIYIDAGIEKHVFLPEMLNEWEKYWTTEYQKVKETVGKTAHLDEMKEKSWRQFQVYMECYDDIGDIIDLACKIDNVALYPIAVITMMQIFDAEICYQEYCELEFDSGEEWESVSLGNDEDWDTPVFFIRTYEF</sequence>
<proteinExistence type="predicted"/>
<gene>
    <name evidence="1" type="ORF">QW060_10730</name>
</gene>
<organism evidence="1 2">
    <name type="scientific">Paenimyroides ceti</name>
    <dbReference type="NCBI Taxonomy" id="395087"/>
    <lineage>
        <taxon>Bacteria</taxon>
        <taxon>Pseudomonadati</taxon>
        <taxon>Bacteroidota</taxon>
        <taxon>Flavobacteriia</taxon>
        <taxon>Flavobacteriales</taxon>
        <taxon>Flavobacteriaceae</taxon>
        <taxon>Paenimyroides</taxon>
    </lineage>
</organism>
<dbReference type="RefSeq" id="WP_290363580.1">
    <property type="nucleotide sequence ID" value="NZ_JAUFQU010000001.1"/>
</dbReference>
<protein>
    <recommendedName>
        <fullName evidence="3">Arm DNA-binding domain-containing protein</fullName>
    </recommendedName>
</protein>
<evidence type="ECO:0000313" key="1">
    <source>
        <dbReference type="EMBL" id="MDN3707608.1"/>
    </source>
</evidence>
<accession>A0ABT8CSY1</accession>